<dbReference type="Pfam" id="PF13508">
    <property type="entry name" value="Acetyltransf_7"/>
    <property type="match status" value="1"/>
</dbReference>
<reference evidence="7" key="2">
    <citation type="submission" date="2005-06" db="EMBL/GenBank/DDBJ databases">
        <title>Sequencing of the draft genome and assembly of Crocosphaera watsonii WH 8501.</title>
        <authorList>
            <consortium name="US DOE Joint Genome Institute (JGI-PGF)"/>
            <person name="Copeland A."/>
            <person name="Lucas S."/>
            <person name="Lapidus A."/>
            <person name="Barry K."/>
            <person name="Detter C."/>
            <person name="Glavina T."/>
            <person name="Hammon N."/>
            <person name="Israni S."/>
            <person name="Pitluck S."/>
            <person name="Richardson P."/>
        </authorList>
    </citation>
    <scope>NUCLEOTIDE SEQUENCE [LARGE SCALE GENOMIC DNA]</scope>
    <source>
        <strain evidence="7">WH 8501</strain>
    </source>
</reference>
<keyword evidence="8" id="KW-1185">Reference proteome</keyword>
<dbReference type="CDD" id="cd04301">
    <property type="entry name" value="NAT_SF"/>
    <property type="match status" value="1"/>
</dbReference>
<evidence type="ECO:0000256" key="2">
    <source>
        <dbReference type="ARBA" id="ARBA00022649"/>
    </source>
</evidence>
<evidence type="ECO:0000256" key="3">
    <source>
        <dbReference type="ARBA" id="ARBA00022679"/>
    </source>
</evidence>
<dbReference type="GO" id="GO:0016747">
    <property type="term" value="F:acyltransferase activity, transferring groups other than amino-acyl groups"/>
    <property type="evidence" value="ECO:0007669"/>
    <property type="project" value="InterPro"/>
</dbReference>
<sequence length="174" mass="19645">MLDIGLFSVKQIELLSKHHDRKGFDCGENALNQFLQRTARQHIQKGLSRTFVLVDTEQPSVIIGFFTLTLCEVQVDNLPPRWVKKYPDVVPGVKLARLAVSKEFQKLGIGSILLVESMKRAKVIADNAGVIGLFVDAKSFEVKKYYQRFGFEGTEEHPLLLFLPLSTIIDLIES</sequence>
<organism evidence="7 8">
    <name type="scientific">Crocosphaera watsonii WH 8501</name>
    <dbReference type="NCBI Taxonomy" id="165597"/>
    <lineage>
        <taxon>Bacteria</taxon>
        <taxon>Bacillati</taxon>
        <taxon>Cyanobacteriota</taxon>
        <taxon>Cyanophyceae</taxon>
        <taxon>Oscillatoriophycideae</taxon>
        <taxon>Chroococcales</taxon>
        <taxon>Aphanothecaceae</taxon>
        <taxon>Crocosphaera</taxon>
    </lineage>
</organism>
<reference evidence="7" key="3">
    <citation type="submission" date="2016-12" db="EMBL/GenBank/DDBJ databases">
        <title>Annotation of the draft genome assembly of Crocosphaera watsonii WH 8501.</title>
        <authorList>
            <consortium name="US DOE Joint Genome Institute (JGI-ORNL)"/>
            <person name="Larimer F."/>
            <person name="Land M."/>
        </authorList>
    </citation>
    <scope>NUCLEOTIDE SEQUENCE</scope>
    <source>
        <strain evidence="7">WH 8501</strain>
    </source>
</reference>
<dbReference type="SUPFAM" id="SSF55729">
    <property type="entry name" value="Acyl-CoA N-acyltransferases (Nat)"/>
    <property type="match status" value="1"/>
</dbReference>
<dbReference type="EMBL" id="AADV02000167">
    <property type="protein sequence ID" value="EAM48213.1"/>
    <property type="molecule type" value="Genomic_DNA"/>
</dbReference>
<keyword evidence="3" id="KW-0808">Transferase</keyword>
<keyword evidence="4" id="KW-0012">Acyltransferase</keyword>
<dbReference type="AlphaFoldDB" id="Q4BWD6"/>
<comment type="catalytic activity">
    <reaction evidence="5">
        <text>glycyl-tRNA(Gly) + acetyl-CoA = N-acetylglycyl-tRNA(Gly) + CoA + H(+)</text>
        <dbReference type="Rhea" id="RHEA:81867"/>
        <dbReference type="Rhea" id="RHEA-COMP:9683"/>
        <dbReference type="Rhea" id="RHEA-COMP:19766"/>
        <dbReference type="ChEBI" id="CHEBI:15378"/>
        <dbReference type="ChEBI" id="CHEBI:57287"/>
        <dbReference type="ChEBI" id="CHEBI:57288"/>
        <dbReference type="ChEBI" id="CHEBI:78522"/>
        <dbReference type="ChEBI" id="CHEBI:232036"/>
    </reaction>
</comment>
<evidence type="ECO:0000313" key="7">
    <source>
        <dbReference type="EMBL" id="EAM48213.1"/>
    </source>
</evidence>
<accession>Q4BWD6</accession>
<evidence type="ECO:0000256" key="5">
    <source>
        <dbReference type="ARBA" id="ARBA00049880"/>
    </source>
</evidence>
<dbReference type="Proteomes" id="UP000003922">
    <property type="component" value="Unassembled WGS sequence"/>
</dbReference>
<dbReference type="Gene3D" id="3.40.630.30">
    <property type="match status" value="1"/>
</dbReference>
<dbReference type="InterPro" id="IPR000182">
    <property type="entry name" value="GNAT_dom"/>
</dbReference>
<keyword evidence="1" id="KW-0678">Repressor</keyword>
<comment type="caution">
    <text evidence="7">The sequence shown here is derived from an EMBL/GenBank/DDBJ whole genome shotgun (WGS) entry which is preliminary data.</text>
</comment>
<protein>
    <submittedName>
        <fullName evidence="7">GCN5-related N-acetyltransferase</fullName>
    </submittedName>
</protein>
<evidence type="ECO:0000313" key="8">
    <source>
        <dbReference type="Proteomes" id="UP000003922"/>
    </source>
</evidence>
<evidence type="ECO:0000259" key="6">
    <source>
        <dbReference type="Pfam" id="PF13508"/>
    </source>
</evidence>
<dbReference type="KEGG" id="cwa:CwatDRAFT_1201"/>
<proteinExistence type="predicted"/>
<gene>
    <name evidence="7" type="ORF">CwatDRAFT_1201</name>
</gene>
<name>Q4BWD6_CROWT</name>
<dbReference type="InterPro" id="IPR016181">
    <property type="entry name" value="Acyl_CoA_acyltransferase"/>
</dbReference>
<feature type="domain" description="N-acetyltransferase" evidence="6">
    <location>
        <begin position="76"/>
        <end position="152"/>
    </location>
</feature>
<evidence type="ECO:0000256" key="4">
    <source>
        <dbReference type="ARBA" id="ARBA00023315"/>
    </source>
</evidence>
<evidence type="ECO:0000256" key="1">
    <source>
        <dbReference type="ARBA" id="ARBA00022491"/>
    </source>
</evidence>
<keyword evidence="2" id="KW-1277">Toxin-antitoxin system</keyword>
<dbReference type="PANTHER" id="PTHR36449:SF1">
    <property type="entry name" value="ACETYLTRANSFERASE"/>
    <property type="match status" value="1"/>
</dbReference>
<dbReference type="PANTHER" id="PTHR36449">
    <property type="entry name" value="ACETYLTRANSFERASE-RELATED"/>
    <property type="match status" value="1"/>
</dbReference>
<reference evidence="7" key="1">
    <citation type="submission" date="2004-02" db="EMBL/GenBank/DDBJ databases">
        <authorList>
            <consortium name="DOE Joint Genome Institute"/>
        </authorList>
    </citation>
    <scope>NUCLEOTIDE SEQUENCE [LARGE SCALE GENOMIC DNA]</scope>
    <source>
        <strain evidence="7">WH 8501</strain>
    </source>
</reference>